<evidence type="ECO:0000313" key="5">
    <source>
        <dbReference type="EMBL" id="SBW06897.1"/>
    </source>
</evidence>
<proteinExistence type="predicted"/>
<dbReference type="PROSITE" id="PS50005">
    <property type="entry name" value="TPR"/>
    <property type="match status" value="1"/>
</dbReference>
<organism evidence="5">
    <name type="scientific">uncultured Dysgonomonas sp</name>
    <dbReference type="NCBI Taxonomy" id="206096"/>
    <lineage>
        <taxon>Bacteria</taxon>
        <taxon>Pseudomonadati</taxon>
        <taxon>Bacteroidota</taxon>
        <taxon>Bacteroidia</taxon>
        <taxon>Bacteroidales</taxon>
        <taxon>Dysgonomonadaceae</taxon>
        <taxon>Dysgonomonas</taxon>
        <taxon>environmental samples</taxon>
    </lineage>
</organism>
<accession>A0A212K5K9</accession>
<dbReference type="Pfam" id="PF07719">
    <property type="entry name" value="TPR_2"/>
    <property type="match status" value="1"/>
</dbReference>
<dbReference type="InterPro" id="IPR019734">
    <property type="entry name" value="TPR_rpt"/>
</dbReference>
<dbReference type="InterPro" id="IPR013105">
    <property type="entry name" value="TPR_2"/>
</dbReference>
<dbReference type="Gene3D" id="1.25.40.10">
    <property type="entry name" value="Tetratricopeptide repeat domain"/>
    <property type="match status" value="1"/>
</dbReference>
<dbReference type="Gene3D" id="3.30.1330.60">
    <property type="entry name" value="OmpA-like domain"/>
    <property type="match status" value="1"/>
</dbReference>
<protein>
    <submittedName>
        <fullName evidence="5">Uncharacterized protein</fullName>
    </submittedName>
</protein>
<name>A0A212K5K9_9BACT</name>
<keyword evidence="4" id="KW-0472">Membrane</keyword>
<keyword evidence="2 3" id="KW-0802">TPR repeat</keyword>
<dbReference type="SUPFAM" id="SSF103088">
    <property type="entry name" value="OmpA-like"/>
    <property type="match status" value="1"/>
</dbReference>
<dbReference type="InterPro" id="IPR036737">
    <property type="entry name" value="OmpA-like_sf"/>
</dbReference>
<keyword evidence="4" id="KW-1133">Transmembrane helix</keyword>
<gene>
    <name evidence="5" type="ORF">KL86DYS1_31510</name>
</gene>
<evidence type="ECO:0000256" key="2">
    <source>
        <dbReference type="ARBA" id="ARBA00022803"/>
    </source>
</evidence>
<feature type="transmembrane region" description="Helical" evidence="4">
    <location>
        <begin position="6"/>
        <end position="24"/>
    </location>
</feature>
<sequence length="475" mass="54958">MNRTKYYTILFVILLQFTPLYNIGQNTYLRNLTIREINDSLQVSYRINPNPDSIINSQAIYISPVLMMRDNHYPLEPVIIAGKNKQQILRRWANNYKRELPSYIINPELQNDSAIYFNVQIPYLQKVDSARILVKLESLHYRGKHTLTSDITVSPVIQASQKTYIISPQVSFITPKKENKHHCVQKSNSVFFKIGHSDILPTYRNNDTGISEMERILRDLVNNKNISLEAVYIHGYASPEGRYGVNETLAQKRALALKNHIRSMFNIPDSLLKTDTTPEDWTGLTALIESKELINKEDILNIMSIERDDERETALKQLDSGKPYHIIQKELFPQLRRVEYQICYSIKDYNGDEIKILEKSNPENLSHTELYNLAMSYGETSPEYNRLFTETIPFYFPDDTAAINNAAAVLIKNRDLDAARRLLEQAASSNLLYNNMGIIYMLEGNREEAIRCFDKAISSGNEQAVYNKRELQRKK</sequence>
<evidence type="ECO:0000256" key="1">
    <source>
        <dbReference type="ARBA" id="ARBA00022737"/>
    </source>
</evidence>
<dbReference type="RefSeq" id="WP_296944401.1">
    <property type="nucleotide sequence ID" value="NZ_LT599032.1"/>
</dbReference>
<dbReference type="AlphaFoldDB" id="A0A212K5K9"/>
<keyword evidence="4" id="KW-0812">Transmembrane</keyword>
<dbReference type="EMBL" id="FLUM01000003">
    <property type="protein sequence ID" value="SBW06897.1"/>
    <property type="molecule type" value="Genomic_DNA"/>
</dbReference>
<feature type="repeat" description="TPR" evidence="3">
    <location>
        <begin position="430"/>
        <end position="463"/>
    </location>
</feature>
<dbReference type="SUPFAM" id="SSF81901">
    <property type="entry name" value="HCP-like"/>
    <property type="match status" value="1"/>
</dbReference>
<evidence type="ECO:0000256" key="4">
    <source>
        <dbReference type="SAM" id="Phobius"/>
    </source>
</evidence>
<dbReference type="InterPro" id="IPR011990">
    <property type="entry name" value="TPR-like_helical_dom_sf"/>
</dbReference>
<keyword evidence="1" id="KW-0677">Repeat</keyword>
<evidence type="ECO:0000256" key="3">
    <source>
        <dbReference type="PROSITE-ProRule" id="PRU00339"/>
    </source>
</evidence>
<reference evidence="5" key="1">
    <citation type="submission" date="2016-04" db="EMBL/GenBank/DDBJ databases">
        <authorList>
            <person name="Evans L.H."/>
            <person name="Alamgir A."/>
            <person name="Owens N."/>
            <person name="Weber N.D."/>
            <person name="Virtaneva K."/>
            <person name="Barbian K."/>
            <person name="Babar A."/>
            <person name="Rosenke K."/>
        </authorList>
    </citation>
    <scope>NUCLEOTIDE SEQUENCE</scope>
    <source>
        <strain evidence="5">86-1</strain>
    </source>
</reference>